<evidence type="ECO:0000256" key="1">
    <source>
        <dbReference type="SAM" id="SignalP"/>
    </source>
</evidence>
<evidence type="ECO:0000313" key="4">
    <source>
        <dbReference type="Proteomes" id="UP000653411"/>
    </source>
</evidence>
<feature type="signal peptide" evidence="1">
    <location>
        <begin position="1"/>
        <end position="34"/>
    </location>
</feature>
<keyword evidence="3" id="KW-0378">Hydrolase</keyword>
<organism evidence="3 4">
    <name type="scientific">Streptomyces fuscichromogenes</name>
    <dbReference type="NCBI Taxonomy" id="1324013"/>
    <lineage>
        <taxon>Bacteria</taxon>
        <taxon>Bacillati</taxon>
        <taxon>Actinomycetota</taxon>
        <taxon>Actinomycetes</taxon>
        <taxon>Kitasatosporales</taxon>
        <taxon>Streptomycetaceae</taxon>
        <taxon>Streptomyces</taxon>
    </lineage>
</organism>
<dbReference type="InterPro" id="IPR048124">
    <property type="entry name" value="Tannase_B"/>
</dbReference>
<dbReference type="GO" id="GO:0016787">
    <property type="term" value="F:hydrolase activity"/>
    <property type="evidence" value="ECO:0007669"/>
    <property type="project" value="UniProtKB-KW"/>
</dbReference>
<dbReference type="NCBIfam" id="NF041556">
    <property type="entry name" value="tannase_B"/>
    <property type="match status" value="1"/>
</dbReference>
<dbReference type="InterPro" id="IPR029058">
    <property type="entry name" value="AB_hydrolase_fold"/>
</dbReference>
<evidence type="ECO:0000313" key="3">
    <source>
        <dbReference type="EMBL" id="GGN32227.1"/>
    </source>
</evidence>
<protein>
    <submittedName>
        <fullName evidence="3">Alpha/beta hydrolase</fullName>
    </submittedName>
</protein>
<gene>
    <name evidence="3" type="ORF">GCM10011578_070730</name>
</gene>
<dbReference type="Gene3D" id="3.40.50.1820">
    <property type="entry name" value="alpha/beta hydrolase"/>
    <property type="match status" value="1"/>
</dbReference>
<comment type="caution">
    <text evidence="3">The sequence shown here is derived from an EMBL/GenBank/DDBJ whole genome shotgun (WGS) entry which is preliminary data.</text>
</comment>
<dbReference type="Pfam" id="PF20434">
    <property type="entry name" value="BD-FAE"/>
    <property type="match status" value="1"/>
</dbReference>
<dbReference type="InterPro" id="IPR049492">
    <property type="entry name" value="BD-FAE-like_dom"/>
</dbReference>
<name>A0A917XJX7_9ACTN</name>
<accession>A0A917XJX7</accession>
<dbReference type="Proteomes" id="UP000653411">
    <property type="component" value="Unassembled WGS sequence"/>
</dbReference>
<dbReference type="AlphaFoldDB" id="A0A917XJX7"/>
<keyword evidence="4" id="KW-1185">Reference proteome</keyword>
<proteinExistence type="predicted"/>
<dbReference type="PROSITE" id="PS51318">
    <property type="entry name" value="TAT"/>
    <property type="match status" value="1"/>
</dbReference>
<dbReference type="InterPro" id="IPR006311">
    <property type="entry name" value="TAT_signal"/>
</dbReference>
<feature type="domain" description="BD-FAE-like" evidence="2">
    <location>
        <begin position="112"/>
        <end position="255"/>
    </location>
</feature>
<reference evidence="3" key="1">
    <citation type="journal article" date="2014" name="Int. J. Syst. Evol. Microbiol.">
        <title>Complete genome sequence of Corynebacterium casei LMG S-19264T (=DSM 44701T), isolated from a smear-ripened cheese.</title>
        <authorList>
            <consortium name="US DOE Joint Genome Institute (JGI-PGF)"/>
            <person name="Walter F."/>
            <person name="Albersmeier A."/>
            <person name="Kalinowski J."/>
            <person name="Ruckert C."/>
        </authorList>
    </citation>
    <scope>NUCLEOTIDE SEQUENCE</scope>
    <source>
        <strain evidence="3">CGMCC 4.7110</strain>
    </source>
</reference>
<evidence type="ECO:0000259" key="2">
    <source>
        <dbReference type="Pfam" id="PF20434"/>
    </source>
</evidence>
<keyword evidence="1" id="KW-0732">Signal</keyword>
<sequence length="497" mass="51937">MTHQMNRRALIKGIAAAAVAVPVVGTAGAAPAFAASPAAASVASADSLAFDPDGYTEITTTISTGDGDKEVTYHFWSAITYVTDPVDETYQSLTVSVPVSIDGTAVDATDAPILVSNSIGGYLPSSVSTNTGVSSSRAQLAIAAGYVAVEPGARGRTLVDSSGDYYGTAPAAIVDLKAAIRYVRYNAGTIPGDTDKIVTAGTSAGGALSALLGASGGSSLYDDYLSELGAADADDVIYATGAWCPITDLENADGAYEWNWGTNTLSSGEEVDQDVSADLTALFETYQSGLGLTADDYGTITADNLDDYLLATYLEPSATSYLADLSDDDRTTYLSSNTFITWDGSAATFSWSDYLDHVGHRGKDAPAFDAFDLSAGENNEFGLDTTEARHFTDYSLANDTSGTGGSSLDSDIPGKLDMMNPMYFIGDGNDDRAKYWWIRTGTKDTDTALTIVGNLALSLENLGDDVNAALYWDAAHGADEDPDDFITWIGDVTGYTG</sequence>
<dbReference type="EMBL" id="BMML01000020">
    <property type="protein sequence ID" value="GGN32227.1"/>
    <property type="molecule type" value="Genomic_DNA"/>
</dbReference>
<dbReference type="SUPFAM" id="SSF53474">
    <property type="entry name" value="alpha/beta-Hydrolases"/>
    <property type="match status" value="1"/>
</dbReference>
<feature type="chain" id="PRO_5039504820" evidence="1">
    <location>
        <begin position="35"/>
        <end position="497"/>
    </location>
</feature>
<dbReference type="RefSeq" id="WP_229713537.1">
    <property type="nucleotide sequence ID" value="NZ_BMML01000020.1"/>
</dbReference>
<reference evidence="3" key="2">
    <citation type="submission" date="2020-09" db="EMBL/GenBank/DDBJ databases">
        <authorList>
            <person name="Sun Q."/>
            <person name="Zhou Y."/>
        </authorList>
    </citation>
    <scope>NUCLEOTIDE SEQUENCE</scope>
    <source>
        <strain evidence="3">CGMCC 4.7110</strain>
    </source>
</reference>